<proteinExistence type="predicted"/>
<comment type="caution">
    <text evidence="1">The sequence shown here is derived from an EMBL/GenBank/DDBJ whole genome shotgun (WGS) entry which is preliminary data.</text>
</comment>
<dbReference type="Proteomes" id="UP001060215">
    <property type="component" value="Chromosome 11"/>
</dbReference>
<keyword evidence="2" id="KW-1185">Reference proteome</keyword>
<evidence type="ECO:0000313" key="1">
    <source>
        <dbReference type="EMBL" id="KAI7984362.1"/>
    </source>
</evidence>
<reference evidence="1 2" key="1">
    <citation type="journal article" date="2022" name="Plant J.">
        <title>Chromosome-level genome of Camellia lanceoleosa provides a valuable resource for understanding genome evolution and self-incompatibility.</title>
        <authorList>
            <person name="Gong W."/>
            <person name="Xiao S."/>
            <person name="Wang L."/>
            <person name="Liao Z."/>
            <person name="Chang Y."/>
            <person name="Mo W."/>
            <person name="Hu G."/>
            <person name="Li W."/>
            <person name="Zhao G."/>
            <person name="Zhu H."/>
            <person name="Hu X."/>
            <person name="Ji K."/>
            <person name="Xiang X."/>
            <person name="Song Q."/>
            <person name="Yuan D."/>
            <person name="Jin S."/>
            <person name="Zhang L."/>
        </authorList>
    </citation>
    <scope>NUCLEOTIDE SEQUENCE [LARGE SCALE GENOMIC DNA]</scope>
    <source>
        <strain evidence="1">SQ_2022a</strain>
    </source>
</reference>
<gene>
    <name evidence="1" type="ORF">LOK49_LG15G00303</name>
</gene>
<dbReference type="EMBL" id="CM045768">
    <property type="protein sequence ID" value="KAI7984362.1"/>
    <property type="molecule type" value="Genomic_DNA"/>
</dbReference>
<evidence type="ECO:0000313" key="2">
    <source>
        <dbReference type="Proteomes" id="UP001060215"/>
    </source>
</evidence>
<organism evidence="1 2">
    <name type="scientific">Camellia lanceoleosa</name>
    <dbReference type="NCBI Taxonomy" id="1840588"/>
    <lineage>
        <taxon>Eukaryota</taxon>
        <taxon>Viridiplantae</taxon>
        <taxon>Streptophyta</taxon>
        <taxon>Embryophyta</taxon>
        <taxon>Tracheophyta</taxon>
        <taxon>Spermatophyta</taxon>
        <taxon>Magnoliopsida</taxon>
        <taxon>eudicotyledons</taxon>
        <taxon>Gunneridae</taxon>
        <taxon>Pentapetalae</taxon>
        <taxon>asterids</taxon>
        <taxon>Ericales</taxon>
        <taxon>Theaceae</taxon>
        <taxon>Camellia</taxon>
    </lineage>
</organism>
<accession>A0ACC0F8E0</accession>
<protein>
    <submittedName>
        <fullName evidence="1">Protein STRUBBELIG-RECEPTOR FAMILY 6</fullName>
    </submittedName>
</protein>
<sequence>MASFLQRFKLHPQSSQKHLKLQISINLRPPPIDRHKSFDEDDFSRKPIVPKKVHTPPRNAISYSIAHCRWLLSGFSVETLVVRVQILYPDSSESESQGSQIHDSRVRRDAASTVYFP</sequence>
<name>A0ACC0F8E0_9ERIC</name>